<evidence type="ECO:0000313" key="9">
    <source>
        <dbReference type="Proteomes" id="UP000609879"/>
    </source>
</evidence>
<dbReference type="InterPro" id="IPR009000">
    <property type="entry name" value="Transl_B-barrel_sf"/>
</dbReference>
<dbReference type="EC" id="2.7.7.4" evidence="6"/>
<dbReference type="InterPro" id="IPR054696">
    <property type="entry name" value="GTP-eEF1A_C"/>
</dbReference>
<dbReference type="InterPro" id="IPR044138">
    <property type="entry name" value="CysN_II"/>
</dbReference>
<evidence type="ECO:0000256" key="3">
    <source>
        <dbReference type="ARBA" id="ARBA00022741"/>
    </source>
</evidence>
<comment type="subunit">
    <text evidence="6">Heterodimer composed of CysD, the smaller subunit, and CysN.</text>
</comment>
<evidence type="ECO:0000256" key="6">
    <source>
        <dbReference type="HAMAP-Rule" id="MF_00062"/>
    </source>
</evidence>
<feature type="domain" description="Tr-type G" evidence="7">
    <location>
        <begin position="16"/>
        <end position="229"/>
    </location>
</feature>
<dbReference type="PANTHER" id="PTHR23115">
    <property type="entry name" value="TRANSLATION FACTOR"/>
    <property type="match status" value="1"/>
</dbReference>
<dbReference type="Pfam" id="PF00009">
    <property type="entry name" value="GTP_EFTU"/>
    <property type="match status" value="1"/>
</dbReference>
<comment type="pathway">
    <text evidence="6">Sulfur metabolism; hydrogen sulfide biosynthesis; sulfite from sulfate: step 1/3.</text>
</comment>
<protein>
    <recommendedName>
        <fullName evidence="6">Sulfate adenylyltransferase subunit 1</fullName>
        <ecNumber evidence="6">2.7.7.4</ecNumber>
    </recommendedName>
    <alternativeName>
        <fullName evidence="6">ATP-sulfurylase large subunit</fullName>
    </alternativeName>
    <alternativeName>
        <fullName evidence="6">Sulfate adenylate transferase</fullName>
        <shortName evidence="6">SAT</shortName>
    </alternativeName>
</protein>
<dbReference type="HAMAP" id="MF_00062">
    <property type="entry name" value="Sulf_adenylyltr_sub1"/>
    <property type="match status" value="1"/>
</dbReference>
<accession>A0ABQ3Y8E7</accession>
<dbReference type="InterPro" id="IPR050100">
    <property type="entry name" value="TRAFAC_GTPase_members"/>
</dbReference>
<dbReference type="InterPro" id="IPR009001">
    <property type="entry name" value="Transl_elong_EF1A/Init_IF2_C"/>
</dbReference>
<dbReference type="InterPro" id="IPR041757">
    <property type="entry name" value="CysN_GTP-bd"/>
</dbReference>
<dbReference type="NCBIfam" id="NF003478">
    <property type="entry name" value="PRK05124.1"/>
    <property type="match status" value="1"/>
</dbReference>
<dbReference type="InterPro" id="IPR000795">
    <property type="entry name" value="T_Tr_GTP-bd_dom"/>
</dbReference>
<keyword evidence="3 6" id="KW-0547">Nucleotide-binding</keyword>
<keyword evidence="4 6" id="KW-0067">ATP-binding</keyword>
<evidence type="ECO:0000256" key="2">
    <source>
        <dbReference type="ARBA" id="ARBA00022695"/>
    </source>
</evidence>
<dbReference type="CDD" id="cd03695">
    <property type="entry name" value="CysN_NodQ_II"/>
    <property type="match status" value="1"/>
</dbReference>
<dbReference type="SUPFAM" id="SSF52540">
    <property type="entry name" value="P-loop containing nucleoside triphosphate hydrolases"/>
    <property type="match status" value="1"/>
</dbReference>
<dbReference type="SUPFAM" id="SSF50447">
    <property type="entry name" value="Translation proteins"/>
    <property type="match status" value="1"/>
</dbReference>
<dbReference type="CDD" id="cd04166">
    <property type="entry name" value="CysN_ATPS"/>
    <property type="match status" value="1"/>
</dbReference>
<dbReference type="Proteomes" id="UP000609879">
    <property type="component" value="Unassembled WGS sequence"/>
</dbReference>
<comment type="catalytic activity">
    <reaction evidence="6">
        <text>sulfate + ATP + H(+) = adenosine 5'-phosphosulfate + diphosphate</text>
        <dbReference type="Rhea" id="RHEA:18133"/>
        <dbReference type="ChEBI" id="CHEBI:15378"/>
        <dbReference type="ChEBI" id="CHEBI:16189"/>
        <dbReference type="ChEBI" id="CHEBI:30616"/>
        <dbReference type="ChEBI" id="CHEBI:33019"/>
        <dbReference type="ChEBI" id="CHEBI:58243"/>
        <dbReference type="EC" id="2.7.7.4"/>
    </reaction>
</comment>
<dbReference type="SUPFAM" id="SSF50465">
    <property type="entry name" value="EF-Tu/eEF-1alpha/eIF2-gamma C-terminal domain"/>
    <property type="match status" value="1"/>
</dbReference>
<evidence type="ECO:0000256" key="1">
    <source>
        <dbReference type="ARBA" id="ARBA00022679"/>
    </source>
</evidence>
<sequence length="432" mass="47462">MSQAVLEPDAAAARGMDLLRFATAGSVDDGKSTLIGRLLYDTKTIFADQLEAVEAASASRGDEYTNLALLTDGLRAEREQGITIDVAYRYFATPRRKFIIADTPGHIQYTRNMVTGASTADLALILVDARKGLVEQSRRHAFLTSLLRVPHLVLCINKMDLVDWDKAVYDRIADEFTSFAAKLEITDLTIIPVSALNGDNIASRSENSPWYDGPSLLHHLEHVHIASDRNLVDVRFPVQYVIRPQSTTVTDYRGYAGQVASGVLKPGDDVMVLPSGLTSKIAAIDTADGPVDEAFPPMSVTVRLADEIDISRGDMICRPHNAPAVAQDIEAMVCWMDESAPLRVGGKYAIKHTTRSARTVVRGLQYRLDVNTLHRDESAGELKLNEIGRVRLRTTVPLLADEYRRNRTTGGFILIDESTNRTVGAGMIIEAQ</sequence>
<comment type="caution">
    <text evidence="8">The sequence shown here is derived from an EMBL/GenBank/DDBJ whole genome shotgun (WGS) entry which is preliminary data.</text>
</comment>
<dbReference type="PRINTS" id="PR00315">
    <property type="entry name" value="ELONGATNFCT"/>
</dbReference>
<evidence type="ECO:0000313" key="8">
    <source>
        <dbReference type="EMBL" id="GID76248.1"/>
    </source>
</evidence>
<dbReference type="PROSITE" id="PS51722">
    <property type="entry name" value="G_TR_2"/>
    <property type="match status" value="1"/>
</dbReference>
<reference evidence="8 9" key="1">
    <citation type="submission" date="2021-01" db="EMBL/GenBank/DDBJ databases">
        <title>Whole genome shotgun sequence of Actinoplanes deccanensis NBRC 13994.</title>
        <authorList>
            <person name="Komaki H."/>
            <person name="Tamura T."/>
        </authorList>
    </citation>
    <scope>NUCLEOTIDE SEQUENCE [LARGE SCALE GENOMIC DNA]</scope>
    <source>
        <strain evidence="8 9">NBRC 13994</strain>
    </source>
</reference>
<name>A0ABQ3Y8E7_9ACTN</name>
<dbReference type="PROSITE" id="PS00301">
    <property type="entry name" value="G_TR_1"/>
    <property type="match status" value="1"/>
</dbReference>
<feature type="binding site" evidence="6">
    <location>
        <begin position="102"/>
        <end position="106"/>
    </location>
    <ligand>
        <name>GTP</name>
        <dbReference type="ChEBI" id="CHEBI:37565"/>
    </ligand>
</feature>
<dbReference type="InterPro" id="IPR027417">
    <property type="entry name" value="P-loop_NTPase"/>
</dbReference>
<dbReference type="CDD" id="cd04095">
    <property type="entry name" value="CysN_NoDQ_III"/>
    <property type="match status" value="1"/>
</dbReference>
<feature type="binding site" evidence="6">
    <location>
        <begin position="25"/>
        <end position="32"/>
    </location>
    <ligand>
        <name>GTP</name>
        <dbReference type="ChEBI" id="CHEBI:37565"/>
    </ligand>
</feature>
<comment type="similarity">
    <text evidence="6">Belongs to the TRAFAC class translation factor GTPase superfamily. Classic translation factor GTPase family. CysN/NodQ subfamily.</text>
</comment>
<dbReference type="Gene3D" id="3.40.50.300">
    <property type="entry name" value="P-loop containing nucleotide triphosphate hydrolases"/>
    <property type="match status" value="1"/>
</dbReference>
<dbReference type="InterPro" id="IPR044139">
    <property type="entry name" value="CysN_NoDQ_III"/>
</dbReference>
<proteinExistence type="inferred from homology"/>
<evidence type="ECO:0000256" key="4">
    <source>
        <dbReference type="ARBA" id="ARBA00022840"/>
    </source>
</evidence>
<dbReference type="RefSeq" id="WP_203768372.1">
    <property type="nucleotide sequence ID" value="NZ_BAAABO010000050.1"/>
</dbReference>
<keyword evidence="2 6" id="KW-0548">Nucleotidyltransferase</keyword>
<comment type="function">
    <text evidence="6">With CysD forms the ATP sulfurylase (ATPS) that catalyzes the adenylation of sulfate producing adenosine 5'-phosphosulfate (APS) and diphosphate, the first enzymatic step in sulfur assimilation pathway. APS synthesis involves the formation of a high-energy phosphoric-sulfuric acid anhydride bond driven by GTP hydrolysis by CysN coupled to ATP hydrolysis by CysD.</text>
</comment>
<keyword evidence="1 6" id="KW-0808">Transferase</keyword>
<keyword evidence="5 6" id="KW-0342">GTP-binding</keyword>
<dbReference type="InterPro" id="IPR011779">
    <property type="entry name" value="SO4_adenylTrfase_lsu"/>
</dbReference>
<evidence type="ECO:0000259" key="7">
    <source>
        <dbReference type="PROSITE" id="PS51722"/>
    </source>
</evidence>
<dbReference type="NCBIfam" id="TIGR02034">
    <property type="entry name" value="CysN"/>
    <property type="match status" value="1"/>
</dbReference>
<evidence type="ECO:0000256" key="5">
    <source>
        <dbReference type="ARBA" id="ARBA00023134"/>
    </source>
</evidence>
<dbReference type="Gene3D" id="2.40.30.10">
    <property type="entry name" value="Translation factors"/>
    <property type="match status" value="2"/>
</dbReference>
<dbReference type="EMBL" id="BOMI01000095">
    <property type="protein sequence ID" value="GID76248.1"/>
    <property type="molecule type" value="Genomic_DNA"/>
</dbReference>
<dbReference type="Pfam" id="PF22594">
    <property type="entry name" value="GTP-eEF1A_C"/>
    <property type="match status" value="1"/>
</dbReference>
<dbReference type="InterPro" id="IPR031157">
    <property type="entry name" value="G_TR_CS"/>
</dbReference>
<keyword evidence="9" id="KW-1185">Reference proteome</keyword>
<gene>
    <name evidence="6" type="primary">cysN</name>
    <name evidence="8" type="ORF">Ade02nite_48890</name>
</gene>
<organism evidence="8 9">
    <name type="scientific">Paractinoplanes deccanensis</name>
    <dbReference type="NCBI Taxonomy" id="113561"/>
    <lineage>
        <taxon>Bacteria</taxon>
        <taxon>Bacillati</taxon>
        <taxon>Actinomycetota</taxon>
        <taxon>Actinomycetes</taxon>
        <taxon>Micromonosporales</taxon>
        <taxon>Micromonosporaceae</taxon>
        <taxon>Paractinoplanes</taxon>
    </lineage>
</organism>
<feature type="binding site" evidence="6">
    <location>
        <begin position="157"/>
        <end position="160"/>
    </location>
    <ligand>
        <name>GTP</name>
        <dbReference type="ChEBI" id="CHEBI:37565"/>
    </ligand>
</feature>